<gene>
    <name evidence="1" type="ORF">AB5L97_04045</name>
</gene>
<sequence length="227" mass="25503">MLSHELLTAWCEFEEQHEQDFLDWHTSEHMPERIGIPGFLRARRYAELGDGLHRHFILYELAGPEVLDSAAYRAKVNDPSPWTQRIQPSFRRNIRAACRLSLSRAGGKGPDIAVLWFASADRVRVEHSVADLRSHPDELSLGLHLGWLRSADGELENREAVLRADSARMQFDGMVLLEGADAPRIGRAAGRLSHHLLGLPRTTSVEYGIFRLSAVLSPPNGDQRKGD</sequence>
<dbReference type="AlphaFoldDB" id="A0AB39L7Z3"/>
<dbReference type="EMBL" id="CP163302">
    <property type="protein sequence ID" value="XDP46197.1"/>
    <property type="molecule type" value="Genomic_DNA"/>
</dbReference>
<proteinExistence type="predicted"/>
<dbReference type="KEGG" id="spue:AB5L97_04045"/>
<organism evidence="1">
    <name type="scientific">Sinomonas puerhi</name>
    <dbReference type="NCBI Taxonomy" id="3238584"/>
    <lineage>
        <taxon>Bacteria</taxon>
        <taxon>Bacillati</taxon>
        <taxon>Actinomycetota</taxon>
        <taxon>Actinomycetes</taxon>
        <taxon>Micrococcales</taxon>
        <taxon>Micrococcaceae</taxon>
        <taxon>Sinomonas</taxon>
    </lineage>
</organism>
<dbReference type="RefSeq" id="WP_369046556.1">
    <property type="nucleotide sequence ID" value="NZ_CP163302.1"/>
</dbReference>
<protein>
    <submittedName>
        <fullName evidence="1">Uncharacterized protein</fullName>
    </submittedName>
</protein>
<name>A0AB39L7Z3_9MICC</name>
<accession>A0AB39L7Z3</accession>
<evidence type="ECO:0000313" key="1">
    <source>
        <dbReference type="EMBL" id="XDP46197.1"/>
    </source>
</evidence>
<reference evidence="1" key="1">
    <citation type="submission" date="2024-07" db="EMBL/GenBank/DDBJ databases">
        <authorList>
            <person name="fu j."/>
        </authorList>
    </citation>
    <scope>NUCLEOTIDE SEQUENCE</scope>
    <source>
        <strain evidence="1">P10A9</strain>
    </source>
</reference>